<evidence type="ECO:0000256" key="2">
    <source>
        <dbReference type="SAM" id="SignalP"/>
    </source>
</evidence>
<evidence type="ECO:0000313" key="3">
    <source>
        <dbReference type="EMBL" id="KAF8774267.1"/>
    </source>
</evidence>
<protein>
    <submittedName>
        <fullName evidence="3">Uncharacterized protein</fullName>
    </submittedName>
</protein>
<dbReference type="EMBL" id="JABXBU010002227">
    <property type="protein sequence ID" value="KAF8774267.1"/>
    <property type="molecule type" value="Genomic_DNA"/>
</dbReference>
<feature type="compositionally biased region" description="Low complexity" evidence="1">
    <location>
        <begin position="92"/>
        <end position="114"/>
    </location>
</feature>
<comment type="caution">
    <text evidence="3">The sequence shown here is derived from an EMBL/GenBank/DDBJ whole genome shotgun (WGS) entry which is preliminary data.</text>
</comment>
<keyword evidence="4" id="KW-1185">Reference proteome</keyword>
<proteinExistence type="predicted"/>
<feature type="region of interest" description="Disordered" evidence="1">
    <location>
        <begin position="92"/>
        <end position="123"/>
    </location>
</feature>
<keyword evidence="2" id="KW-0732">Signal</keyword>
<feature type="signal peptide" evidence="2">
    <location>
        <begin position="1"/>
        <end position="20"/>
    </location>
</feature>
<name>A0A8T0EK53_ARGBR</name>
<dbReference type="Proteomes" id="UP000807504">
    <property type="component" value="Unassembled WGS sequence"/>
</dbReference>
<gene>
    <name evidence="3" type="ORF">HNY73_016837</name>
</gene>
<sequence>MNAVILSAFVGILLVVCVQSQNNNGCNLSCENNEYCNRRVIGKMAFERCMRYRRKGALCNDDFWKCNPEQDCKPRRQGSSLRYCLDRSETTSTTMTMPTTPTMMTTDMPTDMPTGVTDGNTNV</sequence>
<organism evidence="3 4">
    <name type="scientific">Argiope bruennichi</name>
    <name type="common">Wasp spider</name>
    <name type="synonym">Aranea bruennichi</name>
    <dbReference type="NCBI Taxonomy" id="94029"/>
    <lineage>
        <taxon>Eukaryota</taxon>
        <taxon>Metazoa</taxon>
        <taxon>Ecdysozoa</taxon>
        <taxon>Arthropoda</taxon>
        <taxon>Chelicerata</taxon>
        <taxon>Arachnida</taxon>
        <taxon>Araneae</taxon>
        <taxon>Araneomorphae</taxon>
        <taxon>Entelegynae</taxon>
        <taxon>Araneoidea</taxon>
        <taxon>Araneidae</taxon>
        <taxon>Argiope</taxon>
    </lineage>
</organism>
<reference evidence="3" key="2">
    <citation type="submission" date="2020-06" db="EMBL/GenBank/DDBJ databases">
        <authorList>
            <person name="Sheffer M."/>
        </authorList>
    </citation>
    <scope>NUCLEOTIDE SEQUENCE</scope>
</reference>
<evidence type="ECO:0000313" key="4">
    <source>
        <dbReference type="Proteomes" id="UP000807504"/>
    </source>
</evidence>
<evidence type="ECO:0000256" key="1">
    <source>
        <dbReference type="SAM" id="MobiDB-lite"/>
    </source>
</evidence>
<feature type="chain" id="PRO_5035798229" evidence="2">
    <location>
        <begin position="21"/>
        <end position="123"/>
    </location>
</feature>
<dbReference type="AlphaFoldDB" id="A0A8T0EK53"/>
<dbReference type="OrthoDB" id="6436532at2759"/>
<reference evidence="3" key="1">
    <citation type="journal article" date="2020" name="bioRxiv">
        <title>Chromosome-level reference genome of the European wasp spider Argiope bruennichi: a resource for studies on range expansion and evolutionary adaptation.</title>
        <authorList>
            <person name="Sheffer M.M."/>
            <person name="Hoppe A."/>
            <person name="Krehenwinkel H."/>
            <person name="Uhl G."/>
            <person name="Kuss A.W."/>
            <person name="Jensen L."/>
            <person name="Jensen C."/>
            <person name="Gillespie R.G."/>
            <person name="Hoff K.J."/>
            <person name="Prost S."/>
        </authorList>
    </citation>
    <scope>NUCLEOTIDE SEQUENCE</scope>
</reference>
<accession>A0A8T0EK53</accession>